<dbReference type="Pfam" id="PF00234">
    <property type="entry name" value="Tryp_alpha_amyl"/>
    <property type="match status" value="1"/>
</dbReference>
<organism evidence="6">
    <name type="scientific">Jacobaea abrotanifolia</name>
    <dbReference type="NCBI Taxonomy" id="189225"/>
    <lineage>
        <taxon>Eukaryota</taxon>
        <taxon>Viridiplantae</taxon>
        <taxon>Streptophyta</taxon>
        <taxon>Embryophyta</taxon>
        <taxon>Tracheophyta</taxon>
        <taxon>Spermatophyta</taxon>
        <taxon>Magnoliopsida</taxon>
        <taxon>eudicotyledons</taxon>
        <taxon>Gunneridae</taxon>
        <taxon>Pentapetalae</taxon>
        <taxon>asterids</taxon>
        <taxon>campanulids</taxon>
        <taxon>Asterales</taxon>
        <taxon>Asteraceae</taxon>
        <taxon>Asteroideae</taxon>
        <taxon>Senecioneae</taxon>
        <taxon>Senecioninae</taxon>
        <taxon>Jacobaea</taxon>
    </lineage>
</organism>
<sequence>MSKLALVTLAFVAIVAISEVSAYSTTVTTTTVEDNYFEEYTHDSLPDNRGSPKQCRRQIPIQQVNHCQMHLTEGIIFDDKLKMVVDNKQKKQQHLQLCCNQLKKVDEQCQCDAIQVVFDEARVQGDVMESRQMLKKAQNLPNDCKLKVQECPLVSPRA</sequence>
<evidence type="ECO:0000256" key="3">
    <source>
        <dbReference type="ARBA" id="ARBA00023129"/>
    </source>
</evidence>
<dbReference type="PANTHER" id="PTHR35496">
    <property type="entry name" value="2S SEED STORAGE PROTEIN 1-RELATED"/>
    <property type="match status" value="1"/>
</dbReference>
<dbReference type="SUPFAM" id="SSF47699">
    <property type="entry name" value="Bifunctional inhibitor/lipid-transfer protein/seed storage 2S albumin"/>
    <property type="match status" value="1"/>
</dbReference>
<dbReference type="InterPro" id="IPR000617">
    <property type="entry name" value="Napin/2SS/CON"/>
</dbReference>
<dbReference type="InterPro" id="IPR036312">
    <property type="entry name" value="Bifun_inhib/LTP/seed_sf"/>
</dbReference>
<evidence type="ECO:0000313" key="6">
    <source>
        <dbReference type="EMBL" id="ARD06068.1"/>
    </source>
</evidence>
<dbReference type="GO" id="GO:0045735">
    <property type="term" value="F:nutrient reservoir activity"/>
    <property type="evidence" value="ECO:0007669"/>
    <property type="project" value="UniProtKB-KW"/>
</dbReference>
<feature type="domain" description="Bifunctional inhibitor/plant lipid transfer protein/seed storage helical" evidence="5">
    <location>
        <begin position="55"/>
        <end position="151"/>
    </location>
</feature>
<name>A0A1V0JB63_9ASTR</name>
<dbReference type="PANTHER" id="PTHR35496:SF4">
    <property type="entry name" value="2S SULFUR-RICH SEED STORAGE PROTEIN 2-LIKE"/>
    <property type="match status" value="1"/>
</dbReference>
<dbReference type="EMBL" id="KY078352">
    <property type="protein sequence ID" value="ARD06068.1"/>
    <property type="molecule type" value="Genomic_DNA"/>
</dbReference>
<dbReference type="InterPro" id="IPR016140">
    <property type="entry name" value="Bifunc_inhib/LTP/seed_store"/>
</dbReference>
<reference evidence="6" key="1">
    <citation type="journal article" date="2017" name="Mol. Biol. Evol.">
        <title>Stepwise evolution of a buried inhibitor peptide over 45 million years.</title>
        <authorList>
            <person name="Jayasena A.S."/>
            <person name="Fisher M.F."/>
            <person name="Panero J.L."/>
            <person name="Secco D."/>
            <person name="Bernath-Levin K."/>
            <person name="Berkowitz O."/>
            <person name="Taylor N.L."/>
            <person name="Schilling E.E."/>
            <person name="Whelan J."/>
            <person name="Mylne J.S."/>
        </authorList>
    </citation>
    <scope>NUCLEOTIDE SEQUENCE</scope>
    <source>
        <strain evidence="6">JM9226</strain>
    </source>
</reference>
<feature type="signal peptide" evidence="4">
    <location>
        <begin position="1"/>
        <end position="22"/>
    </location>
</feature>
<dbReference type="SMART" id="SM00499">
    <property type="entry name" value="AAI"/>
    <property type="match status" value="1"/>
</dbReference>
<evidence type="ECO:0000259" key="5">
    <source>
        <dbReference type="SMART" id="SM00499"/>
    </source>
</evidence>
<keyword evidence="2" id="KW-0758">Storage protein</keyword>
<dbReference type="AlphaFoldDB" id="A0A1V0JB63"/>
<keyword evidence="3" id="KW-0708">Seed storage protein</keyword>
<proteinExistence type="inferred from homology"/>
<dbReference type="Gene3D" id="1.10.110.10">
    <property type="entry name" value="Plant lipid-transfer and hydrophobic proteins"/>
    <property type="match status" value="1"/>
</dbReference>
<accession>A0A1V0JB63</accession>
<evidence type="ECO:0000256" key="2">
    <source>
        <dbReference type="ARBA" id="ARBA00022761"/>
    </source>
</evidence>
<comment type="similarity">
    <text evidence="1">Belongs to the 2S seed storage albumins family.</text>
</comment>
<dbReference type="CDD" id="cd00261">
    <property type="entry name" value="AAI_SS"/>
    <property type="match status" value="1"/>
</dbReference>
<protein>
    <submittedName>
        <fullName evidence="6">PawS-like protein 1b</fullName>
    </submittedName>
</protein>
<keyword evidence="4" id="KW-0732">Signal</keyword>
<evidence type="ECO:0000256" key="4">
    <source>
        <dbReference type="SAM" id="SignalP"/>
    </source>
</evidence>
<evidence type="ECO:0000256" key="1">
    <source>
        <dbReference type="ARBA" id="ARBA00008262"/>
    </source>
</evidence>
<feature type="chain" id="PRO_5012143429" evidence="4">
    <location>
        <begin position="23"/>
        <end position="158"/>
    </location>
</feature>